<proteinExistence type="predicted"/>
<dbReference type="AlphaFoldDB" id="A0A917YNX5"/>
<feature type="transmembrane region" description="Helical" evidence="2">
    <location>
        <begin position="79"/>
        <end position="109"/>
    </location>
</feature>
<reference evidence="3" key="2">
    <citation type="submission" date="2020-09" db="EMBL/GenBank/DDBJ databases">
        <authorList>
            <person name="Sun Q."/>
            <person name="Zhou Y."/>
        </authorList>
    </citation>
    <scope>NUCLEOTIDE SEQUENCE</scope>
    <source>
        <strain evidence="3">CGMCC 4.7368</strain>
    </source>
</reference>
<feature type="compositionally biased region" description="Polar residues" evidence="1">
    <location>
        <begin position="112"/>
        <end position="129"/>
    </location>
</feature>
<comment type="caution">
    <text evidence="3">The sequence shown here is derived from an EMBL/GenBank/DDBJ whole genome shotgun (WGS) entry which is preliminary data.</text>
</comment>
<sequence length="262" mass="26898">MAESKTRPSQERSAPTNGHKKQYTLGLPMMTIQVRPPDVHMPHIGAPPMPHVQLPHISRQELGQAVDIARSFMPPPERLAYYGALGALAVFGAIDWPVAVAIGAGAILAQRSRSGRVTRSPLRRTSATTAGEARRTGQAAEKAGEKAGEKTTTTRSRPSTSRSRTSTAASRTSASRSGSSSTSGTSAARSRTSAAASKAAGQARSTASTTRRKAASAKPASAKPASTKPASTKPASAKTASAKTASTGTGGRKRSTAARTAG</sequence>
<dbReference type="Proteomes" id="UP000646523">
    <property type="component" value="Unassembled WGS sequence"/>
</dbReference>
<dbReference type="EMBL" id="BMNH01000001">
    <property type="protein sequence ID" value="GGO61015.1"/>
    <property type="molecule type" value="Genomic_DNA"/>
</dbReference>
<evidence type="ECO:0000256" key="2">
    <source>
        <dbReference type="SAM" id="Phobius"/>
    </source>
</evidence>
<gene>
    <name evidence="3" type="ORF">GCM10012289_02240</name>
</gene>
<reference evidence="3" key="1">
    <citation type="journal article" date="2014" name="Int. J. Syst. Evol. Microbiol.">
        <title>Complete genome sequence of Corynebacterium casei LMG S-19264T (=DSM 44701T), isolated from a smear-ripened cheese.</title>
        <authorList>
            <consortium name="US DOE Joint Genome Institute (JGI-PGF)"/>
            <person name="Walter F."/>
            <person name="Albersmeier A."/>
            <person name="Kalinowski J."/>
            <person name="Ruckert C."/>
        </authorList>
    </citation>
    <scope>NUCLEOTIDE SEQUENCE</scope>
    <source>
        <strain evidence="3">CGMCC 4.7368</strain>
    </source>
</reference>
<keyword evidence="4" id="KW-1185">Reference proteome</keyword>
<organism evidence="3 4">
    <name type="scientific">Nonomuraea cavernae</name>
    <dbReference type="NCBI Taxonomy" id="2045107"/>
    <lineage>
        <taxon>Bacteria</taxon>
        <taxon>Bacillati</taxon>
        <taxon>Actinomycetota</taxon>
        <taxon>Actinomycetes</taxon>
        <taxon>Streptosporangiales</taxon>
        <taxon>Streptosporangiaceae</taxon>
        <taxon>Nonomuraea</taxon>
    </lineage>
</organism>
<feature type="compositionally biased region" description="Low complexity" evidence="1">
    <location>
        <begin position="216"/>
        <end position="247"/>
    </location>
</feature>
<keyword evidence="2" id="KW-0472">Membrane</keyword>
<keyword evidence="2" id="KW-0812">Transmembrane</keyword>
<keyword evidence="2" id="KW-1133">Transmembrane helix</keyword>
<accession>A0A917YNX5</accession>
<evidence type="ECO:0000313" key="4">
    <source>
        <dbReference type="Proteomes" id="UP000646523"/>
    </source>
</evidence>
<protein>
    <submittedName>
        <fullName evidence="3">Uncharacterized protein</fullName>
    </submittedName>
</protein>
<name>A0A917YNX5_9ACTN</name>
<feature type="region of interest" description="Disordered" evidence="1">
    <location>
        <begin position="112"/>
        <end position="262"/>
    </location>
</feature>
<dbReference type="RefSeq" id="WP_189122037.1">
    <property type="nucleotide sequence ID" value="NZ_BMNH01000001.1"/>
</dbReference>
<evidence type="ECO:0000313" key="3">
    <source>
        <dbReference type="EMBL" id="GGO61015.1"/>
    </source>
</evidence>
<feature type="region of interest" description="Disordered" evidence="1">
    <location>
        <begin position="1"/>
        <end position="22"/>
    </location>
</feature>
<evidence type="ECO:0000256" key="1">
    <source>
        <dbReference type="SAM" id="MobiDB-lite"/>
    </source>
</evidence>
<feature type="compositionally biased region" description="Low complexity" evidence="1">
    <location>
        <begin position="150"/>
        <end position="209"/>
    </location>
</feature>
<feature type="compositionally biased region" description="Basic and acidic residues" evidence="1">
    <location>
        <begin position="1"/>
        <end position="10"/>
    </location>
</feature>